<reference evidence="16" key="2">
    <citation type="submission" date="2023-02" db="EMBL/GenBank/DDBJ databases">
        <authorList>
            <person name="Rayyan A."/>
            <person name="Meyer T."/>
            <person name="Kyndt J.A."/>
        </authorList>
    </citation>
    <scope>NUCLEOTIDE SEQUENCE</scope>
    <source>
        <strain evidence="16">DSM 9987</strain>
    </source>
</reference>
<dbReference type="Gene3D" id="3.40.50.300">
    <property type="entry name" value="P-loop containing nucleotide triphosphate hydrolases"/>
    <property type="match status" value="1"/>
</dbReference>
<feature type="transmembrane region" description="Helical" evidence="14">
    <location>
        <begin position="532"/>
        <end position="554"/>
    </location>
</feature>
<sequence>MSADPAADAGAPLIVLSDVWREYPAGDGTIAALAGVDLAIRAGEMVAIVGPSGSGKSTLMNILGCLDRPTRGSYRIAGRETAALGPDELAALRRERFGFVFQRYHLLSELTALGNVEMPATYAGTAPADRRARAAALLGRLGMADRLGHRPGQLSGGQQQRVSIARALVNGADVVFADEPTGALDRTSGEEVLKILDELNADGTTVVIVTHDMAVASRAERIVEISDGVVTADRRVRDGRPRRRAPGAGAASAAPASRWRAAADRFREALRMALLAMNAHRLRTVLTMLGIVIGIASVVCVVALGEGSRRKVLSNIASLGTNTLEIFPGKDFGDVRSAKVKTLVVADARALAEQPWVAGVTPTVSTSSTLRHGALEVSAMINGVGEQYFAVKGTTLAEGRFFDGRSVVTMAQEVVIDENTRKALFADVAGGAVGRTLLIGKVPFRVIGVTKAQQGGFGSSANPSVYLPYTTVQARILGTWSLRSITVRVADDTDTGLAEQAVVELLTRRHGTKDVFILNTDDIRRTITATTAVLTLLIAAIAVISLIVGGIGVMNIMLVSVSERVGEIGVRMAVGARQSDIMQQFLIEAVLVCLIGGLIGIALALGFGAVFAAVGSSFSLVYSGTSIVAAVLCSTLIGVLFGFLPARNASRLDPVAALARD</sequence>
<dbReference type="RefSeq" id="WP_272780281.1">
    <property type="nucleotide sequence ID" value="NZ_JAQQLI010000074.1"/>
</dbReference>
<evidence type="ECO:0000256" key="14">
    <source>
        <dbReference type="SAM" id="Phobius"/>
    </source>
</evidence>
<feature type="transmembrane region" description="Helical" evidence="14">
    <location>
        <begin position="285"/>
        <end position="305"/>
    </location>
</feature>
<evidence type="ECO:0000256" key="9">
    <source>
        <dbReference type="ARBA" id="ARBA00022989"/>
    </source>
</evidence>
<evidence type="ECO:0000256" key="11">
    <source>
        <dbReference type="ARBA" id="ARBA00023251"/>
    </source>
</evidence>
<comment type="caution">
    <text evidence="16">The sequence shown here is derived from an EMBL/GenBank/DDBJ whole genome shotgun (WGS) entry which is preliminary data.</text>
</comment>
<evidence type="ECO:0000256" key="2">
    <source>
        <dbReference type="ARBA" id="ARBA00022448"/>
    </source>
</evidence>
<evidence type="ECO:0000256" key="10">
    <source>
        <dbReference type="ARBA" id="ARBA00023136"/>
    </source>
</evidence>
<evidence type="ECO:0000256" key="13">
    <source>
        <dbReference type="ARBA" id="ARBA00041199"/>
    </source>
</evidence>
<keyword evidence="2" id="KW-0813">Transport</keyword>
<evidence type="ECO:0000256" key="5">
    <source>
        <dbReference type="ARBA" id="ARBA00022692"/>
    </source>
</evidence>
<dbReference type="InterPro" id="IPR003439">
    <property type="entry name" value="ABC_transporter-like_ATP-bd"/>
</dbReference>
<dbReference type="InterPro" id="IPR017911">
    <property type="entry name" value="MacB-like_ATP-bd"/>
</dbReference>
<keyword evidence="5 14" id="KW-0812">Transmembrane</keyword>
<dbReference type="PROSITE" id="PS00211">
    <property type="entry name" value="ABC_TRANSPORTER_1"/>
    <property type="match status" value="1"/>
</dbReference>
<dbReference type="InterPro" id="IPR003838">
    <property type="entry name" value="ABC3_permease_C"/>
</dbReference>
<keyword evidence="11" id="KW-0046">Antibiotic resistance</keyword>
<keyword evidence="8" id="KW-1278">Translocase</keyword>
<dbReference type="InterPro" id="IPR050250">
    <property type="entry name" value="Macrolide_Exporter_MacB"/>
</dbReference>
<dbReference type="Proteomes" id="UP001165652">
    <property type="component" value="Unassembled WGS sequence"/>
</dbReference>
<evidence type="ECO:0000256" key="6">
    <source>
        <dbReference type="ARBA" id="ARBA00022741"/>
    </source>
</evidence>
<evidence type="ECO:0000256" key="12">
    <source>
        <dbReference type="ARBA" id="ARBA00038388"/>
    </source>
</evidence>
<keyword evidence="3" id="KW-1003">Cell membrane</keyword>
<feature type="domain" description="ABC transporter" evidence="15">
    <location>
        <begin position="14"/>
        <end position="252"/>
    </location>
</feature>
<accession>A0ABT5JJC9</accession>
<proteinExistence type="inferred from homology"/>
<dbReference type="InterPro" id="IPR017871">
    <property type="entry name" value="ABC_transporter-like_CS"/>
</dbReference>
<keyword evidence="4" id="KW-0997">Cell inner membrane</keyword>
<evidence type="ECO:0000259" key="15">
    <source>
        <dbReference type="PROSITE" id="PS50893"/>
    </source>
</evidence>
<comment type="similarity">
    <text evidence="12">Belongs to the ABC transporter superfamily. Macrolide exporter (TC 3.A.1.122) family.</text>
</comment>
<keyword evidence="9 14" id="KW-1133">Transmembrane helix</keyword>
<comment type="subcellular location">
    <subcellularLocation>
        <location evidence="1">Cell inner membrane</location>
        <topology evidence="1">Multi-pass membrane protein</topology>
    </subcellularLocation>
</comment>
<keyword evidence="10 14" id="KW-0472">Membrane</keyword>
<protein>
    <recommendedName>
        <fullName evidence="13">Pyoverdine export ATP-binding/permease protein PvdT</fullName>
    </recommendedName>
</protein>
<dbReference type="Pfam" id="PF02687">
    <property type="entry name" value="FtsX"/>
    <property type="match status" value="1"/>
</dbReference>
<evidence type="ECO:0000313" key="16">
    <source>
        <dbReference type="EMBL" id="MDC7789456.1"/>
    </source>
</evidence>
<keyword evidence="7" id="KW-0067">ATP-binding</keyword>
<dbReference type="Pfam" id="PF00005">
    <property type="entry name" value="ABC_tran"/>
    <property type="match status" value="1"/>
</dbReference>
<name>A0ABT5JJC9_RHOTP</name>
<dbReference type="PANTHER" id="PTHR30572">
    <property type="entry name" value="MEMBRANE COMPONENT OF TRANSPORTER-RELATED"/>
    <property type="match status" value="1"/>
</dbReference>
<reference evidence="16" key="1">
    <citation type="journal article" date="2023" name="Microbiol Resour">
        <title>Genome Sequences of Rhodoplanes serenus and Two Thermotolerant Strains, Rhodoplanes tepidamans and 'Rhodoplanes cryptolactis,' Further Refine the Genus.</title>
        <authorList>
            <person name="Rayyan A.A."/>
            <person name="Kyndt J.A."/>
        </authorList>
    </citation>
    <scope>NUCLEOTIDE SEQUENCE</scope>
    <source>
        <strain evidence="16">DSM 9987</strain>
    </source>
</reference>
<dbReference type="PROSITE" id="PS50893">
    <property type="entry name" value="ABC_TRANSPORTER_2"/>
    <property type="match status" value="1"/>
</dbReference>
<gene>
    <name evidence="16" type="ORF">PQJ73_27570</name>
</gene>
<dbReference type="Pfam" id="PF12704">
    <property type="entry name" value="MacB_PCD"/>
    <property type="match status" value="1"/>
</dbReference>
<feature type="transmembrane region" description="Helical" evidence="14">
    <location>
        <begin position="585"/>
        <end position="614"/>
    </location>
</feature>
<evidence type="ECO:0000256" key="7">
    <source>
        <dbReference type="ARBA" id="ARBA00022840"/>
    </source>
</evidence>
<evidence type="ECO:0000256" key="8">
    <source>
        <dbReference type="ARBA" id="ARBA00022967"/>
    </source>
</evidence>
<dbReference type="InterPro" id="IPR025857">
    <property type="entry name" value="MacB_PCD"/>
</dbReference>
<keyword evidence="17" id="KW-1185">Reference proteome</keyword>
<dbReference type="InterPro" id="IPR027417">
    <property type="entry name" value="P-loop_NTPase"/>
</dbReference>
<evidence type="ECO:0000256" key="3">
    <source>
        <dbReference type="ARBA" id="ARBA00022475"/>
    </source>
</evidence>
<dbReference type="CDD" id="cd03255">
    <property type="entry name" value="ABC_MJ0796_LolCDE_FtsE"/>
    <property type="match status" value="1"/>
</dbReference>
<evidence type="ECO:0000256" key="4">
    <source>
        <dbReference type="ARBA" id="ARBA00022519"/>
    </source>
</evidence>
<dbReference type="InterPro" id="IPR003593">
    <property type="entry name" value="AAA+_ATPase"/>
</dbReference>
<evidence type="ECO:0000313" key="17">
    <source>
        <dbReference type="Proteomes" id="UP001165652"/>
    </source>
</evidence>
<feature type="transmembrane region" description="Helical" evidence="14">
    <location>
        <begin position="620"/>
        <end position="644"/>
    </location>
</feature>
<evidence type="ECO:0000256" key="1">
    <source>
        <dbReference type="ARBA" id="ARBA00004429"/>
    </source>
</evidence>
<dbReference type="SMART" id="SM00382">
    <property type="entry name" value="AAA"/>
    <property type="match status" value="1"/>
</dbReference>
<dbReference type="SUPFAM" id="SSF52540">
    <property type="entry name" value="P-loop containing nucleoside triphosphate hydrolases"/>
    <property type="match status" value="1"/>
</dbReference>
<organism evidence="16 17">
    <name type="scientific">Rhodoplanes tepidamans</name>
    <name type="common">Rhodoplanes cryptolactis</name>
    <dbReference type="NCBI Taxonomy" id="200616"/>
    <lineage>
        <taxon>Bacteria</taxon>
        <taxon>Pseudomonadati</taxon>
        <taxon>Pseudomonadota</taxon>
        <taxon>Alphaproteobacteria</taxon>
        <taxon>Hyphomicrobiales</taxon>
        <taxon>Nitrobacteraceae</taxon>
        <taxon>Rhodoplanes</taxon>
    </lineage>
</organism>
<dbReference type="PANTHER" id="PTHR30572:SF14">
    <property type="entry name" value="MACROLIDE EXPORT ATP-BINDING_PERMEASE PROTEIN MACB"/>
    <property type="match status" value="1"/>
</dbReference>
<dbReference type="EMBL" id="JAQQLI010000074">
    <property type="protein sequence ID" value="MDC7789456.1"/>
    <property type="molecule type" value="Genomic_DNA"/>
</dbReference>
<keyword evidence="6" id="KW-0547">Nucleotide-binding</keyword>